<keyword evidence="3" id="KW-1185">Reference proteome</keyword>
<gene>
    <name evidence="2" type="ORF">BN159_p97</name>
</gene>
<proteinExistence type="predicted"/>
<accession>K4RH44</accession>
<dbReference type="eggNOG" id="ENOG50329AW">
    <property type="taxonomic scope" value="Bacteria"/>
</dbReference>
<dbReference type="Proteomes" id="UP000008043">
    <property type="component" value="Plasmid pSDA1"/>
</dbReference>
<dbReference type="EMBL" id="HE971710">
    <property type="protein sequence ID" value="CCK32969.1"/>
    <property type="molecule type" value="Genomic_DNA"/>
</dbReference>
<dbReference type="HOGENOM" id="CLU_2411804_0_0_11"/>
<dbReference type="KEGG" id="sdv:BN159_p97"/>
<name>K4RH44_STRDJ</name>
<geneLocation type="plasmid" evidence="2 3">
    <name>pSDA1</name>
</geneLocation>
<dbReference type="AlphaFoldDB" id="K4RH44"/>
<evidence type="ECO:0000313" key="2">
    <source>
        <dbReference type="EMBL" id="CCK32969.1"/>
    </source>
</evidence>
<organism evidence="3">
    <name type="scientific">Streptomyces davaonensis (strain DSM 101723 / JCM 4913 / KCC S-0913 / 768)</name>
    <dbReference type="NCBI Taxonomy" id="1214101"/>
    <lineage>
        <taxon>Bacteria</taxon>
        <taxon>Bacillati</taxon>
        <taxon>Actinomycetota</taxon>
        <taxon>Actinomycetes</taxon>
        <taxon>Kitasatosporales</taxon>
        <taxon>Streptomycetaceae</taxon>
        <taxon>Streptomyces</taxon>
    </lineage>
</organism>
<feature type="region of interest" description="Disordered" evidence="1">
    <location>
        <begin position="1"/>
        <end position="29"/>
    </location>
</feature>
<dbReference type="OrthoDB" id="4312245at2"/>
<dbReference type="PATRIC" id="fig|1214101.3.peg.8674"/>
<keyword evidence="2" id="KW-0614">Plasmid</keyword>
<protein>
    <submittedName>
        <fullName evidence="2">Uncharacterized protein</fullName>
    </submittedName>
</protein>
<evidence type="ECO:0000313" key="3">
    <source>
        <dbReference type="Proteomes" id="UP000008043"/>
    </source>
</evidence>
<reference evidence="2 3" key="1">
    <citation type="journal article" date="2012" name="J. Bacteriol.">
        <title>Genome sequence of the bacterium Streptomyces davawensis JCM 4913 and heterologous production of the unique antibiotic roseoflavin.</title>
        <authorList>
            <person name="Jankowitsch F."/>
            <person name="Schwarz J."/>
            <person name="Ruckert C."/>
            <person name="Gust B."/>
            <person name="Szczepanowski R."/>
            <person name="Blom J."/>
            <person name="Pelzer S."/>
            <person name="Kalinowski J."/>
            <person name="Mack M."/>
        </authorList>
    </citation>
    <scope>NUCLEOTIDE SEQUENCE [LARGE SCALE GENOMIC DNA]</scope>
    <source>
        <strain evidence="3">DSM 101723 / JCM 4913 / KCC S-0913 / 768</strain>
        <plasmid evidence="2 3">pSDA1</plasmid>
    </source>
</reference>
<sequence length="99" mass="10811">MIKSEGVAVSGTDEPDFSGLEGGEEQAAEDAVQEVVNWYNTQIIAERRAPVPDEERLEELKAGRQAALADQAQLVTADPQEAERIAVVYAARLRDLKES</sequence>
<evidence type="ECO:0000256" key="1">
    <source>
        <dbReference type="SAM" id="MobiDB-lite"/>
    </source>
</evidence>